<gene>
    <name evidence="3" type="ORF">ACFQSB_18610</name>
</gene>
<evidence type="ECO:0000256" key="1">
    <source>
        <dbReference type="SAM" id="Coils"/>
    </source>
</evidence>
<organism evidence="3 4">
    <name type="scientific">Sphaerisporangium rhizosphaerae</name>
    <dbReference type="NCBI Taxonomy" id="2269375"/>
    <lineage>
        <taxon>Bacteria</taxon>
        <taxon>Bacillati</taxon>
        <taxon>Actinomycetota</taxon>
        <taxon>Actinomycetes</taxon>
        <taxon>Streptosporangiales</taxon>
        <taxon>Streptosporangiaceae</taxon>
        <taxon>Sphaerisporangium</taxon>
    </lineage>
</organism>
<sequence length="135" mass="14916">MSPLPEHLQQATRSRTEAAEKHARAALTQLAKAGEPVTFTAVAREAAVSTDFLYKHPELRTLIERHRMKGGHVPGTRPPETGPPSTSAAVRALSARLAQQRQAYQEEVSLLRKALEVAQGENLTLRRRLAQYEAD</sequence>
<keyword evidence="4" id="KW-1185">Reference proteome</keyword>
<evidence type="ECO:0000313" key="3">
    <source>
        <dbReference type="EMBL" id="MFC7384230.1"/>
    </source>
</evidence>
<protein>
    <submittedName>
        <fullName evidence="3">DUF6262 family protein</fullName>
    </submittedName>
</protein>
<evidence type="ECO:0000313" key="4">
    <source>
        <dbReference type="Proteomes" id="UP001596496"/>
    </source>
</evidence>
<dbReference type="EMBL" id="JBHTCG010000011">
    <property type="protein sequence ID" value="MFC7384230.1"/>
    <property type="molecule type" value="Genomic_DNA"/>
</dbReference>
<dbReference type="InterPro" id="IPR046229">
    <property type="entry name" value="TnpC-like"/>
</dbReference>
<dbReference type="RefSeq" id="WP_380827933.1">
    <property type="nucleotide sequence ID" value="NZ_JBHTCG010000011.1"/>
</dbReference>
<accession>A0ABW2P7K8</accession>
<reference evidence="4" key="1">
    <citation type="journal article" date="2019" name="Int. J. Syst. Evol. Microbiol.">
        <title>The Global Catalogue of Microorganisms (GCM) 10K type strain sequencing project: providing services to taxonomists for standard genome sequencing and annotation.</title>
        <authorList>
            <consortium name="The Broad Institute Genomics Platform"/>
            <consortium name="The Broad Institute Genome Sequencing Center for Infectious Disease"/>
            <person name="Wu L."/>
            <person name="Ma J."/>
        </authorList>
    </citation>
    <scope>NUCLEOTIDE SEQUENCE [LARGE SCALE GENOMIC DNA]</scope>
    <source>
        <strain evidence="4">CECT 7649</strain>
    </source>
</reference>
<dbReference type="Pfam" id="PF19776">
    <property type="entry name" value="DUF6262"/>
    <property type="match status" value="1"/>
</dbReference>
<feature type="coiled-coil region" evidence="1">
    <location>
        <begin position="94"/>
        <end position="135"/>
    </location>
</feature>
<dbReference type="Proteomes" id="UP001596496">
    <property type="component" value="Unassembled WGS sequence"/>
</dbReference>
<name>A0ABW2P7K8_9ACTN</name>
<evidence type="ECO:0000256" key="2">
    <source>
        <dbReference type="SAM" id="MobiDB-lite"/>
    </source>
</evidence>
<feature type="compositionally biased region" description="Basic and acidic residues" evidence="2">
    <location>
        <begin position="14"/>
        <end position="23"/>
    </location>
</feature>
<proteinExistence type="predicted"/>
<feature type="region of interest" description="Disordered" evidence="2">
    <location>
        <begin position="66"/>
        <end position="87"/>
    </location>
</feature>
<feature type="region of interest" description="Disordered" evidence="2">
    <location>
        <begin position="1"/>
        <end position="23"/>
    </location>
</feature>
<keyword evidence="1" id="KW-0175">Coiled coil</keyword>
<comment type="caution">
    <text evidence="3">The sequence shown here is derived from an EMBL/GenBank/DDBJ whole genome shotgun (WGS) entry which is preliminary data.</text>
</comment>